<feature type="region of interest" description="Disordered" evidence="1">
    <location>
        <begin position="158"/>
        <end position="192"/>
    </location>
</feature>
<dbReference type="OrthoDB" id="3788651at2759"/>
<feature type="compositionally biased region" description="Basic and acidic residues" evidence="1">
    <location>
        <begin position="280"/>
        <end position="302"/>
    </location>
</feature>
<evidence type="ECO:0000313" key="2">
    <source>
        <dbReference type="EMBL" id="PSN74892.1"/>
    </source>
</evidence>
<proteinExistence type="predicted"/>
<dbReference type="Proteomes" id="UP000240883">
    <property type="component" value="Unassembled WGS sequence"/>
</dbReference>
<keyword evidence="3" id="KW-1185">Reference proteome</keyword>
<accession>A0A2T2PB49</accession>
<feature type="region of interest" description="Disordered" evidence="1">
    <location>
        <begin position="276"/>
        <end position="304"/>
    </location>
</feature>
<evidence type="ECO:0000313" key="3">
    <source>
        <dbReference type="Proteomes" id="UP000240883"/>
    </source>
</evidence>
<feature type="region of interest" description="Disordered" evidence="1">
    <location>
        <begin position="45"/>
        <end position="65"/>
    </location>
</feature>
<feature type="compositionally biased region" description="Basic residues" evidence="1">
    <location>
        <begin position="177"/>
        <end position="189"/>
    </location>
</feature>
<name>A0A2T2PB49_CORCC</name>
<protein>
    <submittedName>
        <fullName evidence="2">Uncharacterized protein</fullName>
    </submittedName>
</protein>
<gene>
    <name evidence="2" type="ORF">BS50DRAFT_615685</name>
</gene>
<feature type="compositionally biased region" description="Polar residues" evidence="1">
    <location>
        <begin position="55"/>
        <end position="65"/>
    </location>
</feature>
<dbReference type="AlphaFoldDB" id="A0A2T2PB49"/>
<dbReference type="EMBL" id="KZ678128">
    <property type="protein sequence ID" value="PSN74892.1"/>
    <property type="molecule type" value="Genomic_DNA"/>
</dbReference>
<sequence>MPDDRRDSLVEEIQLCAQQADGVKNSEKIPSASDRDAAANTDVNMTESDDHAKNTLANEGSPVRSSCCETDRMQWGRGGADLQNKPAFYISLTHVANRSVFHRLYLVHSKGYLTPRRVVRPLHRVMPSFAYATLSSGNTEKPTTICAYCKQLGEARRNSCTEPHTCGKLSKPPKYQSPRKRPPRNKLQKRGLTPSEIQLPPIVYILQYEPYPYKTSPGSFLGVFSNFNKVTTGAILNGAFTFSREGLLDGNEYLNSTGRIKILSTQIEREGVEIPLPSPIRDEDSIRERGGSRRGAGSDRGSHPSRKVYLAVYKSPTETVCIGAFSRKKKAWGACLKDQTKLSSNTRLQEITRLLDENDLPTAKGRIPGDGWYHWTVEEYDVDKATR</sequence>
<evidence type="ECO:0000256" key="1">
    <source>
        <dbReference type="SAM" id="MobiDB-lite"/>
    </source>
</evidence>
<reference evidence="2 3" key="1">
    <citation type="journal article" date="2018" name="Front. Microbiol.">
        <title>Genome-Wide Analysis of Corynespora cassiicola Leaf Fall Disease Putative Effectors.</title>
        <authorList>
            <person name="Lopez D."/>
            <person name="Ribeiro S."/>
            <person name="Label P."/>
            <person name="Fumanal B."/>
            <person name="Venisse J.S."/>
            <person name="Kohler A."/>
            <person name="de Oliveira R.R."/>
            <person name="Labutti K."/>
            <person name="Lipzen A."/>
            <person name="Lail K."/>
            <person name="Bauer D."/>
            <person name="Ohm R.A."/>
            <person name="Barry K.W."/>
            <person name="Spatafora J."/>
            <person name="Grigoriev I.V."/>
            <person name="Martin F.M."/>
            <person name="Pujade-Renaud V."/>
        </authorList>
    </citation>
    <scope>NUCLEOTIDE SEQUENCE [LARGE SCALE GENOMIC DNA]</scope>
    <source>
        <strain evidence="2 3">Philippines</strain>
    </source>
</reference>
<organism evidence="2 3">
    <name type="scientific">Corynespora cassiicola Philippines</name>
    <dbReference type="NCBI Taxonomy" id="1448308"/>
    <lineage>
        <taxon>Eukaryota</taxon>
        <taxon>Fungi</taxon>
        <taxon>Dikarya</taxon>
        <taxon>Ascomycota</taxon>
        <taxon>Pezizomycotina</taxon>
        <taxon>Dothideomycetes</taxon>
        <taxon>Pleosporomycetidae</taxon>
        <taxon>Pleosporales</taxon>
        <taxon>Corynesporascaceae</taxon>
        <taxon>Corynespora</taxon>
    </lineage>
</organism>